<proteinExistence type="predicted"/>
<evidence type="ECO:0000313" key="1">
    <source>
        <dbReference type="EMBL" id="KAJ7517276.1"/>
    </source>
</evidence>
<keyword evidence="2" id="KW-1185">Reference proteome</keyword>
<name>A0ACC2AIF2_DIPCM</name>
<protein>
    <submittedName>
        <fullName evidence="1">Uncharacterized protein</fullName>
    </submittedName>
</protein>
<sequence>MEVLLSNRKMAAITENMFFALMAVMLSRLAVVASYYGGDGGWGDAHATYYGGGDASGTNDGACGYGNQISAGYGYITTALSTPLFSGGDTCGACFQVRCWGDGGCLNGNPSILVTATNLCPPGSNGGWCDPPRQHFDLSQPAFSQIAQIPVGHVSIQFRRVSCLRSGDIQYTINGHTFFNLVLISNVGGAGDVASVAIKGSNTGWRTMQRNWGQNWQDESYLNGQSLSFRVTTSDGRTVTTYDVAPANWQFGQRFSGGQF</sequence>
<accession>A0ACC2AIF2</accession>
<dbReference type="EMBL" id="CM055112">
    <property type="protein sequence ID" value="KAJ7517276.1"/>
    <property type="molecule type" value="Genomic_DNA"/>
</dbReference>
<dbReference type="Proteomes" id="UP001162992">
    <property type="component" value="Chromosome 21"/>
</dbReference>
<gene>
    <name evidence="1" type="ORF">O6H91_21G016600</name>
</gene>
<evidence type="ECO:0000313" key="2">
    <source>
        <dbReference type="Proteomes" id="UP001162992"/>
    </source>
</evidence>
<reference evidence="2" key="1">
    <citation type="journal article" date="2024" name="Proc. Natl. Acad. Sci. U.S.A.">
        <title>Extraordinary preservation of gene collinearity over three hundred million years revealed in homosporous lycophytes.</title>
        <authorList>
            <person name="Li C."/>
            <person name="Wickell D."/>
            <person name="Kuo L.Y."/>
            <person name="Chen X."/>
            <person name="Nie B."/>
            <person name="Liao X."/>
            <person name="Peng D."/>
            <person name="Ji J."/>
            <person name="Jenkins J."/>
            <person name="Williams M."/>
            <person name="Shu S."/>
            <person name="Plott C."/>
            <person name="Barry K."/>
            <person name="Rajasekar S."/>
            <person name="Grimwood J."/>
            <person name="Han X."/>
            <person name="Sun S."/>
            <person name="Hou Z."/>
            <person name="He W."/>
            <person name="Dai G."/>
            <person name="Sun C."/>
            <person name="Schmutz J."/>
            <person name="Leebens-Mack J.H."/>
            <person name="Li F.W."/>
            <person name="Wang L."/>
        </authorList>
    </citation>
    <scope>NUCLEOTIDE SEQUENCE [LARGE SCALE GENOMIC DNA]</scope>
    <source>
        <strain evidence="2">cv. PW_Plant_1</strain>
    </source>
</reference>
<comment type="caution">
    <text evidence="1">The sequence shown here is derived from an EMBL/GenBank/DDBJ whole genome shotgun (WGS) entry which is preliminary data.</text>
</comment>
<organism evidence="1 2">
    <name type="scientific">Diphasiastrum complanatum</name>
    <name type="common">Issler's clubmoss</name>
    <name type="synonym">Lycopodium complanatum</name>
    <dbReference type="NCBI Taxonomy" id="34168"/>
    <lineage>
        <taxon>Eukaryota</taxon>
        <taxon>Viridiplantae</taxon>
        <taxon>Streptophyta</taxon>
        <taxon>Embryophyta</taxon>
        <taxon>Tracheophyta</taxon>
        <taxon>Lycopodiopsida</taxon>
        <taxon>Lycopodiales</taxon>
        <taxon>Lycopodiaceae</taxon>
        <taxon>Lycopodioideae</taxon>
        <taxon>Diphasiastrum</taxon>
    </lineage>
</organism>